<dbReference type="OrthoDB" id="2019561at2759"/>
<protein>
    <submittedName>
        <fullName evidence="1">Uncharacterized protein</fullName>
    </submittedName>
</protein>
<gene>
    <name evidence="1" type="ORF">DCAR_0520779</name>
</gene>
<evidence type="ECO:0000313" key="2">
    <source>
        <dbReference type="Proteomes" id="UP000077755"/>
    </source>
</evidence>
<accession>A0A161YDN7</accession>
<dbReference type="Gramene" id="KZM94911">
    <property type="protein sequence ID" value="KZM94911"/>
    <property type="gene ID" value="DCAR_018153"/>
</dbReference>
<dbReference type="PANTHER" id="PTHR35320">
    <property type="entry name" value="ATP-DEPENDENT CLP PROTEASE ATP-BINDING SUBUNIT"/>
    <property type="match status" value="1"/>
</dbReference>
<keyword evidence="2" id="KW-1185">Reference proteome</keyword>
<dbReference type="Proteomes" id="UP000077755">
    <property type="component" value="Chromosome 5"/>
</dbReference>
<organism evidence="1 2">
    <name type="scientific">Daucus carota subsp. sativus</name>
    <name type="common">Carrot</name>
    <dbReference type="NCBI Taxonomy" id="79200"/>
    <lineage>
        <taxon>Eukaryota</taxon>
        <taxon>Viridiplantae</taxon>
        <taxon>Streptophyta</taxon>
        <taxon>Embryophyta</taxon>
        <taxon>Tracheophyta</taxon>
        <taxon>Spermatophyta</taxon>
        <taxon>Magnoliopsida</taxon>
        <taxon>eudicotyledons</taxon>
        <taxon>Gunneridae</taxon>
        <taxon>Pentapetalae</taxon>
        <taxon>asterids</taxon>
        <taxon>campanulids</taxon>
        <taxon>Apiales</taxon>
        <taxon>Apiaceae</taxon>
        <taxon>Apioideae</taxon>
        <taxon>Scandiceae</taxon>
        <taxon>Daucinae</taxon>
        <taxon>Daucus</taxon>
        <taxon>Daucus sect. Daucus</taxon>
    </lineage>
</organism>
<reference evidence="1" key="1">
    <citation type="journal article" date="2016" name="Nat. Genet.">
        <title>A high-quality carrot genome assembly provides new insights into carotenoid accumulation and asterid genome evolution.</title>
        <authorList>
            <person name="Iorizzo M."/>
            <person name="Ellison S."/>
            <person name="Senalik D."/>
            <person name="Zeng P."/>
            <person name="Satapoomin P."/>
            <person name="Huang J."/>
            <person name="Bowman M."/>
            <person name="Iovene M."/>
            <person name="Sanseverino W."/>
            <person name="Cavagnaro P."/>
            <person name="Yildiz M."/>
            <person name="Macko-Podgorni A."/>
            <person name="Moranska E."/>
            <person name="Grzebelus E."/>
            <person name="Grzebelus D."/>
            <person name="Ashrafi H."/>
            <person name="Zheng Z."/>
            <person name="Cheng S."/>
            <person name="Spooner D."/>
            <person name="Van Deynze A."/>
            <person name="Simon P."/>
        </authorList>
    </citation>
    <scope>NUCLEOTIDE SEQUENCE</scope>
    <source>
        <tissue evidence="1">Leaf</tissue>
    </source>
</reference>
<evidence type="ECO:0000313" key="1">
    <source>
        <dbReference type="EMBL" id="WOH01397.1"/>
    </source>
</evidence>
<dbReference type="OMA" id="MGCKINS"/>
<dbReference type="KEGG" id="dcr:108223844"/>
<dbReference type="AlphaFoldDB" id="A0A161YDN7"/>
<dbReference type="EMBL" id="CP093347">
    <property type="protein sequence ID" value="WOH01397.1"/>
    <property type="molecule type" value="Genomic_DNA"/>
</dbReference>
<sequence length="254" mass="28118">MGCHIHSLNPQILCRIYNRRSPKEHSSPYLNVLQLQPKFRINKTIAFSSNQQDPIPTITSVPPTQLQEPSAFTIEFKTLESCKLGIASYPDFKYNAQGGEGIGKGTNIKESNVETMVDFDVKTLYIPPLTTATTKFLGLPLPPFLRIDIVPQLFKGSINTKSGQVDLKFKAEFLFSIGSIYKAPPLLVETVLTSEESKGTMKEGRGERMDTEGRCRLVGVATVEPIDDFLLDSFLGLPTECLADLNALISFTTI</sequence>
<dbReference type="PANTHER" id="PTHR35320:SF1">
    <property type="entry name" value="ATP-DEPENDENT CLP PROTEASE ATP-BINDING SUBUNIT"/>
    <property type="match status" value="1"/>
</dbReference>
<proteinExistence type="predicted"/>
<name>A0A161YDN7_DAUCS</name>
<reference evidence="1" key="2">
    <citation type="submission" date="2022-03" db="EMBL/GenBank/DDBJ databases">
        <title>Draft title - Genomic analysis of global carrot germplasm unveils the trajectory of domestication and the origin of high carotenoid orange carrot.</title>
        <authorList>
            <person name="Iorizzo M."/>
            <person name="Ellison S."/>
            <person name="Senalik D."/>
            <person name="Macko-Podgorni A."/>
            <person name="Grzebelus D."/>
            <person name="Bostan H."/>
            <person name="Rolling W."/>
            <person name="Curaba J."/>
            <person name="Simon P."/>
        </authorList>
    </citation>
    <scope>NUCLEOTIDE SEQUENCE</scope>
    <source>
        <tissue evidence="1">Leaf</tissue>
    </source>
</reference>